<evidence type="ECO:0000256" key="1">
    <source>
        <dbReference type="SAM" id="MobiDB-lite"/>
    </source>
</evidence>
<reference evidence="3" key="3">
    <citation type="submission" date="2015-04" db="UniProtKB">
        <authorList>
            <consortium name="EnsemblPlants"/>
        </authorList>
    </citation>
    <scope>IDENTIFICATION</scope>
    <source>
        <strain evidence="3">cv. Jemalong A17</strain>
    </source>
</reference>
<keyword evidence="4" id="KW-1185">Reference proteome</keyword>
<feature type="region of interest" description="Disordered" evidence="1">
    <location>
        <begin position="58"/>
        <end position="91"/>
    </location>
</feature>
<evidence type="ECO:0000313" key="2">
    <source>
        <dbReference type="EMBL" id="KEH29899.1"/>
    </source>
</evidence>
<dbReference type="EMBL" id="CM001220">
    <property type="protein sequence ID" value="KEH29899.1"/>
    <property type="molecule type" value="Genomic_DNA"/>
</dbReference>
<dbReference type="EnsemblPlants" id="KEH29899">
    <property type="protein sequence ID" value="KEH29899"/>
    <property type="gene ID" value="MTR_4g055735"/>
</dbReference>
<evidence type="ECO:0000313" key="3">
    <source>
        <dbReference type="EnsemblPlants" id="KEH29899"/>
    </source>
</evidence>
<organism evidence="2 4">
    <name type="scientific">Medicago truncatula</name>
    <name type="common">Barrel medic</name>
    <name type="synonym">Medicago tribuloides</name>
    <dbReference type="NCBI Taxonomy" id="3880"/>
    <lineage>
        <taxon>Eukaryota</taxon>
        <taxon>Viridiplantae</taxon>
        <taxon>Streptophyta</taxon>
        <taxon>Embryophyta</taxon>
        <taxon>Tracheophyta</taxon>
        <taxon>Spermatophyta</taxon>
        <taxon>Magnoliopsida</taxon>
        <taxon>eudicotyledons</taxon>
        <taxon>Gunneridae</taxon>
        <taxon>Pentapetalae</taxon>
        <taxon>rosids</taxon>
        <taxon>fabids</taxon>
        <taxon>Fabales</taxon>
        <taxon>Fabaceae</taxon>
        <taxon>Papilionoideae</taxon>
        <taxon>50 kb inversion clade</taxon>
        <taxon>NPAAA clade</taxon>
        <taxon>Hologalegina</taxon>
        <taxon>IRL clade</taxon>
        <taxon>Trifolieae</taxon>
        <taxon>Medicago</taxon>
    </lineage>
</organism>
<dbReference type="Proteomes" id="UP000002051">
    <property type="component" value="Chromosome 4"/>
</dbReference>
<sequence>MLYPNTLLGFGGGICELLIVIHSFLPCFNVDDGIALQETLPFARGKIPVKRTKSLGNATFVREKARGRRTRKSTHRKHFARGYTPGRKTRG</sequence>
<reference evidence="2 4" key="2">
    <citation type="journal article" date="2014" name="BMC Genomics">
        <title>An improved genome release (version Mt4.0) for the model legume Medicago truncatula.</title>
        <authorList>
            <person name="Tang H."/>
            <person name="Krishnakumar V."/>
            <person name="Bidwell S."/>
            <person name="Rosen B."/>
            <person name="Chan A."/>
            <person name="Zhou S."/>
            <person name="Gentzbittel L."/>
            <person name="Childs K.L."/>
            <person name="Yandell M."/>
            <person name="Gundlach H."/>
            <person name="Mayer K.F."/>
            <person name="Schwartz D.C."/>
            <person name="Town C.D."/>
        </authorList>
    </citation>
    <scope>GENOME REANNOTATION</scope>
    <source>
        <strain evidence="2">A17</strain>
        <strain evidence="3 4">cv. Jemalong A17</strain>
    </source>
</reference>
<dbReference type="AlphaFoldDB" id="A0A072UJJ7"/>
<reference evidence="2 4" key="1">
    <citation type="journal article" date="2011" name="Nature">
        <title>The Medicago genome provides insight into the evolution of rhizobial symbioses.</title>
        <authorList>
            <person name="Young N.D."/>
            <person name="Debelle F."/>
            <person name="Oldroyd G.E."/>
            <person name="Geurts R."/>
            <person name="Cannon S.B."/>
            <person name="Udvardi M.K."/>
            <person name="Benedito V.A."/>
            <person name="Mayer K.F."/>
            <person name="Gouzy J."/>
            <person name="Schoof H."/>
            <person name="Van de Peer Y."/>
            <person name="Proost S."/>
            <person name="Cook D.R."/>
            <person name="Meyers B.C."/>
            <person name="Spannagl M."/>
            <person name="Cheung F."/>
            <person name="De Mita S."/>
            <person name="Krishnakumar V."/>
            <person name="Gundlach H."/>
            <person name="Zhou S."/>
            <person name="Mudge J."/>
            <person name="Bharti A.K."/>
            <person name="Murray J.D."/>
            <person name="Naoumkina M.A."/>
            <person name="Rosen B."/>
            <person name="Silverstein K.A."/>
            <person name="Tang H."/>
            <person name="Rombauts S."/>
            <person name="Zhao P.X."/>
            <person name="Zhou P."/>
            <person name="Barbe V."/>
            <person name="Bardou P."/>
            <person name="Bechner M."/>
            <person name="Bellec A."/>
            <person name="Berger A."/>
            <person name="Berges H."/>
            <person name="Bidwell S."/>
            <person name="Bisseling T."/>
            <person name="Choisne N."/>
            <person name="Couloux A."/>
            <person name="Denny R."/>
            <person name="Deshpande S."/>
            <person name="Dai X."/>
            <person name="Doyle J.J."/>
            <person name="Dudez A.M."/>
            <person name="Farmer A.D."/>
            <person name="Fouteau S."/>
            <person name="Franken C."/>
            <person name="Gibelin C."/>
            <person name="Gish J."/>
            <person name="Goldstein S."/>
            <person name="Gonzalez A.J."/>
            <person name="Green P.J."/>
            <person name="Hallab A."/>
            <person name="Hartog M."/>
            <person name="Hua A."/>
            <person name="Humphray S.J."/>
            <person name="Jeong D.H."/>
            <person name="Jing Y."/>
            <person name="Jocker A."/>
            <person name="Kenton S.M."/>
            <person name="Kim D.J."/>
            <person name="Klee K."/>
            <person name="Lai H."/>
            <person name="Lang C."/>
            <person name="Lin S."/>
            <person name="Macmil S.L."/>
            <person name="Magdelenat G."/>
            <person name="Matthews L."/>
            <person name="McCorrison J."/>
            <person name="Monaghan E.L."/>
            <person name="Mun J.H."/>
            <person name="Najar F.Z."/>
            <person name="Nicholson C."/>
            <person name="Noirot C."/>
            <person name="O'Bleness M."/>
            <person name="Paule C.R."/>
            <person name="Poulain J."/>
            <person name="Prion F."/>
            <person name="Qin B."/>
            <person name="Qu C."/>
            <person name="Retzel E.F."/>
            <person name="Riddle C."/>
            <person name="Sallet E."/>
            <person name="Samain S."/>
            <person name="Samson N."/>
            <person name="Sanders I."/>
            <person name="Saurat O."/>
            <person name="Scarpelli C."/>
            <person name="Schiex T."/>
            <person name="Segurens B."/>
            <person name="Severin A.J."/>
            <person name="Sherrier D.J."/>
            <person name="Shi R."/>
            <person name="Sims S."/>
            <person name="Singer S.R."/>
            <person name="Sinharoy S."/>
            <person name="Sterck L."/>
            <person name="Viollet A."/>
            <person name="Wang B.B."/>
            <person name="Wang K."/>
            <person name="Wang M."/>
            <person name="Wang X."/>
            <person name="Warfsmann J."/>
            <person name="Weissenbach J."/>
            <person name="White D.D."/>
            <person name="White J.D."/>
            <person name="Wiley G.B."/>
            <person name="Wincker P."/>
            <person name="Xing Y."/>
            <person name="Yang L."/>
            <person name="Yao Z."/>
            <person name="Ying F."/>
            <person name="Zhai J."/>
            <person name="Zhou L."/>
            <person name="Zuber A."/>
            <person name="Denarie J."/>
            <person name="Dixon R.A."/>
            <person name="May G.D."/>
            <person name="Schwartz D.C."/>
            <person name="Rogers J."/>
            <person name="Quetier F."/>
            <person name="Town C.D."/>
            <person name="Roe B.A."/>
        </authorList>
    </citation>
    <scope>NUCLEOTIDE SEQUENCE [LARGE SCALE GENOMIC DNA]</scope>
    <source>
        <strain evidence="2">A17</strain>
        <strain evidence="3 4">cv. Jemalong A17</strain>
    </source>
</reference>
<evidence type="ECO:0000313" key="4">
    <source>
        <dbReference type="Proteomes" id="UP000002051"/>
    </source>
</evidence>
<gene>
    <name evidence="2" type="ordered locus">MTR_4g055735</name>
</gene>
<dbReference type="HOGENOM" id="CLU_2430406_0_0_1"/>
<name>A0A072UJJ7_MEDTR</name>
<accession>A0A072UJJ7</accession>
<feature type="compositionally biased region" description="Basic residues" evidence="1">
    <location>
        <begin position="65"/>
        <end position="80"/>
    </location>
</feature>
<protein>
    <submittedName>
        <fullName evidence="2 3">Uncharacterized protein</fullName>
    </submittedName>
</protein>
<proteinExistence type="predicted"/>